<keyword evidence="10" id="KW-1185">Reference proteome</keyword>
<dbReference type="Pfam" id="PF00263">
    <property type="entry name" value="Secretin"/>
    <property type="match status" value="1"/>
</dbReference>
<dbReference type="InterPro" id="IPR001775">
    <property type="entry name" value="GspD/PilQ"/>
</dbReference>
<accession>A0A5A9W0Z8</accession>
<evidence type="ECO:0000256" key="6">
    <source>
        <dbReference type="SAM" id="MobiDB-lite"/>
    </source>
</evidence>
<evidence type="ECO:0000256" key="3">
    <source>
        <dbReference type="ARBA" id="ARBA00023136"/>
    </source>
</evidence>
<dbReference type="InterPro" id="IPR005644">
    <property type="entry name" value="NolW-like"/>
</dbReference>
<evidence type="ECO:0000256" key="4">
    <source>
        <dbReference type="RuleBase" id="RU004003"/>
    </source>
</evidence>
<dbReference type="InterPro" id="IPR004846">
    <property type="entry name" value="T2SS/T3SS_dom"/>
</dbReference>
<dbReference type="EMBL" id="SMRS01000006">
    <property type="protein sequence ID" value="KAA0874396.1"/>
    <property type="molecule type" value="Genomic_DNA"/>
</dbReference>
<evidence type="ECO:0000256" key="5">
    <source>
        <dbReference type="RuleBase" id="RU004004"/>
    </source>
</evidence>
<dbReference type="Proteomes" id="UP000325302">
    <property type="component" value="Unassembled WGS sequence"/>
</dbReference>
<comment type="subcellular location">
    <subcellularLocation>
        <location evidence="5">Cell outer membrane</location>
    </subcellularLocation>
    <subcellularLocation>
        <location evidence="1">Membrane</location>
    </subcellularLocation>
</comment>
<keyword evidence="5" id="KW-0813">Transport</keyword>
<dbReference type="OrthoDB" id="9775455at2"/>
<evidence type="ECO:0000313" key="10">
    <source>
        <dbReference type="Proteomes" id="UP000325302"/>
    </source>
</evidence>
<organism evidence="9 10">
    <name type="scientific">Nitrincola tapanii</name>
    <dbReference type="NCBI Taxonomy" id="1708751"/>
    <lineage>
        <taxon>Bacteria</taxon>
        <taxon>Pseudomonadati</taxon>
        <taxon>Pseudomonadota</taxon>
        <taxon>Gammaproteobacteria</taxon>
        <taxon>Oceanospirillales</taxon>
        <taxon>Oceanospirillaceae</taxon>
        <taxon>Nitrincola</taxon>
    </lineage>
</organism>
<dbReference type="AlphaFoldDB" id="A0A5A9W0Z8"/>
<feature type="domain" description="Type II/III secretion system secretin-like" evidence="7">
    <location>
        <begin position="518"/>
        <end position="685"/>
    </location>
</feature>
<protein>
    <submittedName>
        <fullName evidence="9">Type II secretion system protein GspD</fullName>
    </submittedName>
</protein>
<dbReference type="RefSeq" id="WP_149391129.1">
    <property type="nucleotide sequence ID" value="NZ_SMRS01000006.1"/>
</dbReference>
<dbReference type="InterPro" id="IPR038591">
    <property type="entry name" value="NolW-like_sf"/>
</dbReference>
<dbReference type="PRINTS" id="PR00811">
    <property type="entry name" value="BCTERIALGSPD"/>
</dbReference>
<dbReference type="PANTHER" id="PTHR30332">
    <property type="entry name" value="PROBABLE GENERAL SECRETION PATHWAY PROTEIN D"/>
    <property type="match status" value="1"/>
</dbReference>
<evidence type="ECO:0000256" key="2">
    <source>
        <dbReference type="ARBA" id="ARBA00022729"/>
    </source>
</evidence>
<evidence type="ECO:0000313" key="9">
    <source>
        <dbReference type="EMBL" id="KAA0874396.1"/>
    </source>
</evidence>
<feature type="region of interest" description="Disordered" evidence="6">
    <location>
        <begin position="381"/>
        <end position="409"/>
    </location>
</feature>
<proteinExistence type="inferred from homology"/>
<keyword evidence="2" id="KW-0732">Signal</keyword>
<comment type="similarity">
    <text evidence="4">Belongs to the bacterial secretin family.</text>
</comment>
<sequence>MGAKQRTHQSLSLLRPMRILSLTVLFSLSGCTLIPAEDLAPPPPLALPGAAQDEETGALQAEQETEPVVRQRRITGLPMPASPVATREIAKAPVSIFPQDEVEDIVLSIHNLPLPTFINEVFGNALELDFEMAPDVSDRTDLVTVRITNPRNRQGIYELARGVLESYGVLLVRQGDYLRFVLGKTEATSQPPLIITGAALPSVPESHRPVIFIRGLEVITNAEAYGMLRSIFERDSRITIERDNARNAVRFQGPPEVVQQAAEVLDMLDQPLMRGRHTLRIEPQFIGAELLAERLSSTLKAQGYDIGTAANNTALVPIEALGALFVFAPSQSILSLIRQWIPELDQVARAGEQGKEGLFWYRVRNTTASDLAATLNGMSSGRQVGGVRETDEDRRLQGRSPEGAQTAQSGQFVVNEARNMLLFHGESDRWQQLLPLIRELDVAPEQVLIEVVVAEVTLSDEFRFGIEWALREISAAGAVGSLSSVFGSGAPGAGLDSGGLSWASISGSGNTRLALNAFASSNRVSILQTPRILVRSGEEASVRVGSEVPIITRQATGDETVEGTSAIIQDVQFRSTGVQLQVRPVVFSDGRIDIEISQEVSEAVPTQTSNINSPTILTRNVNTRLSLQDGSSVLLGGLISSSETKGDSRVPLLGDLPGVGQLFRVDSTQGGRTELMVLIVPYLVRDGRQAEQLTESFRSRLRFIEPIESDSRQYSPR</sequence>
<dbReference type="GO" id="GO:0009279">
    <property type="term" value="C:cell outer membrane"/>
    <property type="evidence" value="ECO:0007669"/>
    <property type="project" value="UniProtKB-SubCell"/>
</dbReference>
<dbReference type="PROSITE" id="PS51257">
    <property type="entry name" value="PROKAR_LIPOPROTEIN"/>
    <property type="match status" value="1"/>
</dbReference>
<feature type="domain" description="NolW-like" evidence="8">
    <location>
        <begin position="360"/>
        <end position="446"/>
    </location>
</feature>
<evidence type="ECO:0000259" key="7">
    <source>
        <dbReference type="Pfam" id="PF00263"/>
    </source>
</evidence>
<dbReference type="GO" id="GO:0015627">
    <property type="term" value="C:type II protein secretion system complex"/>
    <property type="evidence" value="ECO:0007669"/>
    <property type="project" value="TreeGrafter"/>
</dbReference>
<feature type="region of interest" description="Disordered" evidence="6">
    <location>
        <begin position="44"/>
        <end position="64"/>
    </location>
</feature>
<keyword evidence="3" id="KW-0472">Membrane</keyword>
<dbReference type="GO" id="GO:0009306">
    <property type="term" value="P:protein secretion"/>
    <property type="evidence" value="ECO:0007669"/>
    <property type="project" value="InterPro"/>
</dbReference>
<name>A0A5A9W0Z8_9GAMM</name>
<dbReference type="PANTHER" id="PTHR30332:SF25">
    <property type="entry name" value="SECRETIN XPSD"/>
    <property type="match status" value="1"/>
</dbReference>
<evidence type="ECO:0000259" key="8">
    <source>
        <dbReference type="Pfam" id="PF03958"/>
    </source>
</evidence>
<dbReference type="InterPro" id="IPR050810">
    <property type="entry name" value="Bact_Secretion_Sys_Channel"/>
</dbReference>
<dbReference type="Pfam" id="PF03958">
    <property type="entry name" value="Secretin_N"/>
    <property type="match status" value="1"/>
</dbReference>
<dbReference type="PRINTS" id="PR01032">
    <property type="entry name" value="PHAGEIV"/>
</dbReference>
<gene>
    <name evidence="9" type="ORF">E1H14_08985</name>
</gene>
<comment type="caution">
    <text evidence="9">The sequence shown here is derived from an EMBL/GenBank/DDBJ whole genome shotgun (WGS) entry which is preliminary data.</text>
</comment>
<reference evidence="9 10" key="1">
    <citation type="submission" date="2019-03" db="EMBL/GenBank/DDBJ databases">
        <title>Nitrincola sp. nov. isolated from an Indian soda lake.</title>
        <authorList>
            <person name="Joshi A."/>
            <person name="Thite S.V."/>
            <person name="Joseph N."/>
            <person name="Dhotre D."/>
            <person name="Moorthy M."/>
            <person name="Shouche Y.S."/>
        </authorList>
    </citation>
    <scope>NUCLEOTIDE SEQUENCE [LARGE SCALE GENOMIC DNA]</scope>
    <source>
        <strain evidence="9 10">MEB193</strain>
    </source>
</reference>
<evidence type="ECO:0000256" key="1">
    <source>
        <dbReference type="ARBA" id="ARBA00004370"/>
    </source>
</evidence>
<dbReference type="Gene3D" id="3.30.1370.120">
    <property type="match status" value="2"/>
</dbReference>